<dbReference type="OrthoDB" id="7819489at2"/>
<name>A0A4S3MM46_9RHOB</name>
<feature type="domain" description="PAS fold-4" evidence="1">
    <location>
        <begin position="297"/>
        <end position="343"/>
    </location>
</feature>
<keyword evidence="4" id="KW-1185">Reference proteome</keyword>
<evidence type="ECO:0000259" key="1">
    <source>
        <dbReference type="Pfam" id="PF08448"/>
    </source>
</evidence>
<evidence type="ECO:0000313" key="4">
    <source>
        <dbReference type="Proteomes" id="UP000309450"/>
    </source>
</evidence>
<dbReference type="AlphaFoldDB" id="A0A4S3MM46"/>
<protein>
    <submittedName>
        <fullName evidence="3">PAS domain-containing sensor histidine kinase</fullName>
    </submittedName>
</protein>
<dbReference type="GO" id="GO:0016301">
    <property type="term" value="F:kinase activity"/>
    <property type="evidence" value="ECO:0007669"/>
    <property type="project" value="UniProtKB-KW"/>
</dbReference>
<evidence type="ECO:0000313" key="3">
    <source>
        <dbReference type="EMBL" id="THD81380.1"/>
    </source>
</evidence>
<sequence length="417" mass="46163">MWSGICIACRDRPRIVRGEAAMTRPDKPCLFRSGRMVDVLSADGRVLALDDAQAERLGLDAGTAIGSPWSRLYSLEARQRIAGLFSARSPLPRVVPLTLRASDGQMIPTTAVAELFEAEDGLCLRLCKWPAGSELDDVAALAEANEVLSGIVAASSDAGWCMEWTDPVDLSAPEHEIVRQVFENGPFWRFCNGAMARLYRTPAGQEFNQRPVAEIFPRTPENEDFIRRLIRADFDINGTPSRDLRYDGLFIDVENDVRGHIRGNRLFRMWGTVRDVSKHVRRETQLKDEIAFLQAVLTSLPDPLLVADAYGTIQFANMAAEALFEAPADRLTQMRFDDLVTGAVPFDRLFADARVSMISTARAPFTAGVPLPGGAVRIEGTAQIFEMRGVTFLAVCLRHIPRSVERENMMAPGGRPE</sequence>
<keyword evidence="3" id="KW-0418">Kinase</keyword>
<dbReference type="EMBL" id="SSND01000005">
    <property type="protein sequence ID" value="THD81380.1"/>
    <property type="molecule type" value="Genomic_DNA"/>
</dbReference>
<accession>A0A4S3MM46</accession>
<proteinExistence type="predicted"/>
<evidence type="ECO:0000259" key="2">
    <source>
        <dbReference type="Pfam" id="PF13426"/>
    </source>
</evidence>
<gene>
    <name evidence="3" type="ORF">E7811_15765</name>
</gene>
<feature type="domain" description="PAS" evidence="2">
    <location>
        <begin position="181"/>
        <end position="234"/>
    </location>
</feature>
<dbReference type="InterPro" id="IPR035965">
    <property type="entry name" value="PAS-like_dom_sf"/>
</dbReference>
<keyword evidence="3" id="KW-0808">Transferase</keyword>
<organism evidence="3 4">
    <name type="scientific">Aliigemmobacter aestuarii</name>
    <dbReference type="NCBI Taxonomy" id="1445661"/>
    <lineage>
        <taxon>Bacteria</taxon>
        <taxon>Pseudomonadati</taxon>
        <taxon>Pseudomonadota</taxon>
        <taxon>Alphaproteobacteria</taxon>
        <taxon>Rhodobacterales</taxon>
        <taxon>Paracoccaceae</taxon>
        <taxon>Aliigemmobacter</taxon>
    </lineage>
</organism>
<dbReference type="Pfam" id="PF08448">
    <property type="entry name" value="PAS_4"/>
    <property type="match status" value="1"/>
</dbReference>
<dbReference type="InterPro" id="IPR013656">
    <property type="entry name" value="PAS_4"/>
</dbReference>
<comment type="caution">
    <text evidence="3">The sequence shown here is derived from an EMBL/GenBank/DDBJ whole genome shotgun (WGS) entry which is preliminary data.</text>
</comment>
<dbReference type="SUPFAM" id="SSF55785">
    <property type="entry name" value="PYP-like sensor domain (PAS domain)"/>
    <property type="match status" value="3"/>
</dbReference>
<reference evidence="3 4" key="1">
    <citation type="submission" date="2019-04" db="EMBL/GenBank/DDBJ databases">
        <title>Draft genome sequence of Gemmobacter aestuarii sp. nov.</title>
        <authorList>
            <person name="Hameed A."/>
            <person name="Lin S.-Y."/>
            <person name="Shahina M."/>
            <person name="Lai W.-A."/>
            <person name="Young C.-C."/>
        </authorList>
    </citation>
    <scope>NUCLEOTIDE SEQUENCE [LARGE SCALE GENOMIC DNA]</scope>
    <source>
        <strain evidence="3 4">CC-PW-75</strain>
    </source>
</reference>
<dbReference type="Pfam" id="PF13426">
    <property type="entry name" value="PAS_9"/>
    <property type="match status" value="1"/>
</dbReference>
<dbReference type="Gene3D" id="3.30.450.20">
    <property type="entry name" value="PAS domain"/>
    <property type="match status" value="1"/>
</dbReference>
<dbReference type="Proteomes" id="UP000309450">
    <property type="component" value="Unassembled WGS sequence"/>
</dbReference>
<dbReference type="InterPro" id="IPR000014">
    <property type="entry name" value="PAS"/>
</dbReference>